<reference evidence="5" key="1">
    <citation type="submission" date="2014-06" db="EMBL/GenBank/DDBJ databases">
        <title>Key roles for freshwater Actinobacteria revealed by deep metagenomic sequencing.</title>
        <authorList>
            <person name="Ghai R."/>
            <person name="Mizuno C.M."/>
            <person name="Picazo A."/>
            <person name="Camacho A."/>
            <person name="Rodriguez-Valera F."/>
        </authorList>
    </citation>
    <scope>NUCLEOTIDE SEQUENCE</scope>
</reference>
<dbReference type="InterPro" id="IPR013123">
    <property type="entry name" value="SpoU_subst-bd"/>
</dbReference>
<dbReference type="GO" id="GO:0006396">
    <property type="term" value="P:RNA processing"/>
    <property type="evidence" value="ECO:0007669"/>
    <property type="project" value="InterPro"/>
</dbReference>
<dbReference type="AlphaFoldDB" id="A0A094SKM1"/>
<gene>
    <name evidence="5" type="ORF">GM51_7215</name>
</gene>
<dbReference type="InterPro" id="IPR004441">
    <property type="entry name" value="rRNA_MeTrfase_TrmH"/>
</dbReference>
<dbReference type="Gene3D" id="3.40.1280.10">
    <property type="match status" value="1"/>
</dbReference>
<dbReference type="Pfam" id="PF00588">
    <property type="entry name" value="SpoU_methylase"/>
    <property type="match status" value="1"/>
</dbReference>
<dbReference type="PANTHER" id="PTHR46429:SF1">
    <property type="entry name" value="23S RRNA (GUANOSINE-2'-O-)-METHYLTRANSFERASE RLMB"/>
    <property type="match status" value="1"/>
</dbReference>
<dbReference type="GO" id="GO:0005829">
    <property type="term" value="C:cytosol"/>
    <property type="evidence" value="ECO:0007669"/>
    <property type="project" value="TreeGrafter"/>
</dbReference>
<dbReference type="EMBL" id="JNSL01000035">
    <property type="protein sequence ID" value="KGA19038.1"/>
    <property type="molecule type" value="Genomic_DNA"/>
</dbReference>
<comment type="caution">
    <text evidence="5">The sequence shown here is derived from an EMBL/GenBank/DDBJ whole genome shotgun (WGS) entry which is preliminary data.</text>
</comment>
<dbReference type="CDD" id="cd18103">
    <property type="entry name" value="SpoU-like_RlmB"/>
    <property type="match status" value="1"/>
</dbReference>
<dbReference type="GO" id="GO:0032259">
    <property type="term" value="P:methylation"/>
    <property type="evidence" value="ECO:0007669"/>
    <property type="project" value="UniProtKB-KW"/>
</dbReference>
<evidence type="ECO:0000256" key="3">
    <source>
        <dbReference type="SAM" id="MobiDB-lite"/>
    </source>
</evidence>
<dbReference type="Gene3D" id="3.30.1330.30">
    <property type="match status" value="1"/>
</dbReference>
<proteinExistence type="predicted"/>
<dbReference type="InterPro" id="IPR029026">
    <property type="entry name" value="tRNA_m1G_MTases_N"/>
</dbReference>
<dbReference type="FunFam" id="3.30.1330.30:FF:000024">
    <property type="entry name" value="Putative tRNA/rRNA methyltransferase"/>
    <property type="match status" value="1"/>
</dbReference>
<protein>
    <submittedName>
        <fullName evidence="5">TrmH family RNA methyltransferase</fullName>
    </submittedName>
</protein>
<dbReference type="SUPFAM" id="SSF75217">
    <property type="entry name" value="alpha/beta knot"/>
    <property type="match status" value="1"/>
</dbReference>
<dbReference type="Pfam" id="PF08032">
    <property type="entry name" value="SpoU_sub_bind"/>
    <property type="match status" value="1"/>
</dbReference>
<evidence type="ECO:0000313" key="5">
    <source>
        <dbReference type="EMBL" id="KGA19038.1"/>
    </source>
</evidence>
<dbReference type="InterPro" id="IPR029028">
    <property type="entry name" value="Alpha/beta_knot_MTases"/>
</dbReference>
<organism evidence="5">
    <name type="scientific">freshwater metagenome</name>
    <dbReference type="NCBI Taxonomy" id="449393"/>
    <lineage>
        <taxon>unclassified sequences</taxon>
        <taxon>metagenomes</taxon>
        <taxon>ecological metagenomes</taxon>
    </lineage>
</organism>
<keyword evidence="1 5" id="KW-0489">Methyltransferase</keyword>
<dbReference type="GO" id="GO:0003723">
    <property type="term" value="F:RNA binding"/>
    <property type="evidence" value="ECO:0007669"/>
    <property type="project" value="InterPro"/>
</dbReference>
<feature type="region of interest" description="Disordered" evidence="3">
    <location>
        <begin position="1"/>
        <end position="70"/>
    </location>
</feature>
<evidence type="ECO:0000256" key="1">
    <source>
        <dbReference type="ARBA" id="ARBA00022603"/>
    </source>
</evidence>
<dbReference type="PANTHER" id="PTHR46429">
    <property type="entry name" value="23S RRNA (GUANOSINE-2'-O-)-METHYLTRANSFERASE RLMB"/>
    <property type="match status" value="1"/>
</dbReference>
<feature type="compositionally biased region" description="Basic and acidic residues" evidence="3">
    <location>
        <begin position="57"/>
        <end position="70"/>
    </location>
</feature>
<dbReference type="NCBIfam" id="TIGR00186">
    <property type="entry name" value="rRNA_methyl_3"/>
    <property type="match status" value="1"/>
</dbReference>
<dbReference type="SUPFAM" id="SSF55315">
    <property type="entry name" value="L30e-like"/>
    <property type="match status" value="1"/>
</dbReference>
<feature type="domain" description="RNA 2-O ribose methyltransferase substrate binding" evidence="4">
    <location>
        <begin position="77"/>
        <end position="153"/>
    </location>
</feature>
<evidence type="ECO:0000259" key="4">
    <source>
        <dbReference type="SMART" id="SM00967"/>
    </source>
</evidence>
<sequence length="321" mass="34109">MAGNSKRKGAIRTSKKGAAVGSGGRGKQKLEGRGPTPKATERDKHPAAKRARAAAKAAEKRGSTRVSRPRDRDGIEWVAGRNSVLEALRANIPANALYMQQFIDADDRVKEILQLANDRGLPFLEAPRSELDRNTDGAVHQGVALRIPPYSYLDPIDLLEDAFNNEEAAFVVALDGVTDPRNLGAVIRSSAAFGVDGVLVPERRAAGMTASAWKTSAGAATRVPVSRAVNLTRSLVEFKRAGCTIIGLDSDGDTFVQDVSQDIAAGPIVLVVGGEATGMSRLVRDTCDMIVSIPMFDETESLNAGVAAGIALYELAKIRHP</sequence>
<evidence type="ECO:0000256" key="2">
    <source>
        <dbReference type="ARBA" id="ARBA00022679"/>
    </source>
</evidence>
<dbReference type="SMART" id="SM00967">
    <property type="entry name" value="SpoU_sub_bind"/>
    <property type="match status" value="1"/>
</dbReference>
<accession>A0A094SKM1</accession>
<name>A0A094SKM1_9ZZZZ</name>
<dbReference type="InterPro" id="IPR001537">
    <property type="entry name" value="SpoU_MeTrfase"/>
</dbReference>
<dbReference type="InterPro" id="IPR029064">
    <property type="entry name" value="Ribosomal_eL30-like_sf"/>
</dbReference>
<feature type="compositionally biased region" description="Basic residues" evidence="3">
    <location>
        <begin position="1"/>
        <end position="15"/>
    </location>
</feature>
<dbReference type="GO" id="GO:0008173">
    <property type="term" value="F:RNA methyltransferase activity"/>
    <property type="evidence" value="ECO:0007669"/>
    <property type="project" value="InterPro"/>
</dbReference>
<keyword evidence="2 5" id="KW-0808">Transferase</keyword>